<proteinExistence type="predicted"/>
<feature type="domain" description="Protein kinase" evidence="7">
    <location>
        <begin position="29"/>
        <end position="313"/>
    </location>
</feature>
<dbReference type="EMBL" id="JAKMXF010000166">
    <property type="protein sequence ID" value="KAI6655875.1"/>
    <property type="molecule type" value="Genomic_DNA"/>
</dbReference>
<evidence type="ECO:0000256" key="3">
    <source>
        <dbReference type="ARBA" id="ARBA00022741"/>
    </source>
</evidence>
<evidence type="ECO:0000256" key="1">
    <source>
        <dbReference type="ARBA" id="ARBA00022527"/>
    </source>
</evidence>
<name>A0AAV7K457_9METZ</name>
<organism evidence="8 9">
    <name type="scientific">Oopsacas minuta</name>
    <dbReference type="NCBI Taxonomy" id="111878"/>
    <lineage>
        <taxon>Eukaryota</taxon>
        <taxon>Metazoa</taxon>
        <taxon>Porifera</taxon>
        <taxon>Hexactinellida</taxon>
        <taxon>Hexasterophora</taxon>
        <taxon>Lyssacinosida</taxon>
        <taxon>Leucopsacidae</taxon>
        <taxon>Oopsacas</taxon>
    </lineage>
</organism>
<reference evidence="8 9" key="1">
    <citation type="journal article" date="2023" name="BMC Biol.">
        <title>The compact genome of the sponge Oopsacas minuta (Hexactinellida) is lacking key metazoan core genes.</title>
        <authorList>
            <person name="Santini S."/>
            <person name="Schenkelaars Q."/>
            <person name="Jourda C."/>
            <person name="Duchesne M."/>
            <person name="Belahbib H."/>
            <person name="Rocher C."/>
            <person name="Selva M."/>
            <person name="Riesgo A."/>
            <person name="Vervoort M."/>
            <person name="Leys S.P."/>
            <person name="Kodjabachian L."/>
            <person name="Le Bivic A."/>
            <person name="Borchiellini C."/>
            <person name="Claverie J.M."/>
            <person name="Renard E."/>
        </authorList>
    </citation>
    <scope>NUCLEOTIDE SEQUENCE [LARGE SCALE GENOMIC DNA]</scope>
    <source>
        <strain evidence="8">SPO-2</strain>
    </source>
</reference>
<keyword evidence="5 6" id="KW-0067">ATP-binding</keyword>
<accession>A0AAV7K457</accession>
<sequence length="355" mass="40534">MACQDESLSLQEWVDFEVQWETWQLPRTYSAVEYIGKGAFGSVCQAFDSETNGKVAIKCCTMMLLYADRALSFYTELSLLSHFNHKNIVNILDILMSPFSQNIPDSSISFYIVLELCHRTLYELIKSNPLTGCQIQSYISQTLQGLRYIHSAGVVHRDINPYNLMVDNNEIIKIIDFGLASSEVSIGYVSTWWNNTPEIVLGWPADYRVDIWAVGCVLFEMVTGSPLFTSTDASKVLTQMIDILEINEFDWIDNIQDKRLYETAKTCKGVQKNHIIKLVNSCSKDLTSFLENLLCFDAKIRPSAKLALEHSFLKSFPTNDFIACPVYHDYVKGINVSIEDLKKLIFKRIDNFNDK</sequence>
<protein>
    <submittedName>
        <fullName evidence="8">Mitogen-activated protein kinase 13 isoform X1</fullName>
    </submittedName>
</protein>
<evidence type="ECO:0000313" key="8">
    <source>
        <dbReference type="EMBL" id="KAI6655875.1"/>
    </source>
</evidence>
<dbReference type="InterPro" id="IPR050117">
    <property type="entry name" value="MAPK"/>
</dbReference>
<keyword evidence="4 8" id="KW-0418">Kinase</keyword>
<feature type="binding site" evidence="6">
    <location>
        <position position="58"/>
    </location>
    <ligand>
        <name>ATP</name>
        <dbReference type="ChEBI" id="CHEBI:30616"/>
    </ligand>
</feature>
<keyword evidence="9" id="KW-1185">Reference proteome</keyword>
<dbReference type="InterPro" id="IPR011009">
    <property type="entry name" value="Kinase-like_dom_sf"/>
</dbReference>
<keyword evidence="2" id="KW-0808">Transferase</keyword>
<dbReference type="Gene3D" id="3.30.200.20">
    <property type="entry name" value="Phosphorylase Kinase, domain 1"/>
    <property type="match status" value="1"/>
</dbReference>
<dbReference type="PANTHER" id="PTHR24055">
    <property type="entry name" value="MITOGEN-ACTIVATED PROTEIN KINASE"/>
    <property type="match status" value="1"/>
</dbReference>
<dbReference type="SUPFAM" id="SSF56112">
    <property type="entry name" value="Protein kinase-like (PK-like)"/>
    <property type="match status" value="1"/>
</dbReference>
<evidence type="ECO:0000256" key="4">
    <source>
        <dbReference type="ARBA" id="ARBA00022777"/>
    </source>
</evidence>
<dbReference type="GO" id="GO:0004674">
    <property type="term" value="F:protein serine/threonine kinase activity"/>
    <property type="evidence" value="ECO:0007669"/>
    <property type="project" value="UniProtKB-KW"/>
</dbReference>
<comment type="caution">
    <text evidence="8">The sequence shown here is derived from an EMBL/GenBank/DDBJ whole genome shotgun (WGS) entry which is preliminary data.</text>
</comment>
<dbReference type="Proteomes" id="UP001165289">
    <property type="component" value="Unassembled WGS sequence"/>
</dbReference>
<evidence type="ECO:0000256" key="6">
    <source>
        <dbReference type="PROSITE-ProRule" id="PRU10141"/>
    </source>
</evidence>
<keyword evidence="1" id="KW-0723">Serine/threonine-protein kinase</keyword>
<dbReference type="InterPro" id="IPR000719">
    <property type="entry name" value="Prot_kinase_dom"/>
</dbReference>
<evidence type="ECO:0000313" key="9">
    <source>
        <dbReference type="Proteomes" id="UP001165289"/>
    </source>
</evidence>
<evidence type="ECO:0000256" key="2">
    <source>
        <dbReference type="ARBA" id="ARBA00022679"/>
    </source>
</evidence>
<dbReference type="FunFam" id="1.10.510.10:FF:000624">
    <property type="entry name" value="Mitogen-activated protein kinase"/>
    <property type="match status" value="1"/>
</dbReference>
<dbReference type="InterPro" id="IPR017441">
    <property type="entry name" value="Protein_kinase_ATP_BS"/>
</dbReference>
<dbReference type="PROSITE" id="PS00107">
    <property type="entry name" value="PROTEIN_KINASE_ATP"/>
    <property type="match status" value="1"/>
</dbReference>
<dbReference type="Gene3D" id="1.10.510.10">
    <property type="entry name" value="Transferase(Phosphotransferase) domain 1"/>
    <property type="match status" value="1"/>
</dbReference>
<dbReference type="Pfam" id="PF00069">
    <property type="entry name" value="Pkinase"/>
    <property type="match status" value="1"/>
</dbReference>
<gene>
    <name evidence="8" type="ORF">LOD99_1609</name>
</gene>
<evidence type="ECO:0000259" key="7">
    <source>
        <dbReference type="PROSITE" id="PS50011"/>
    </source>
</evidence>
<dbReference type="AlphaFoldDB" id="A0AAV7K457"/>
<evidence type="ECO:0000256" key="5">
    <source>
        <dbReference type="ARBA" id="ARBA00022840"/>
    </source>
</evidence>
<dbReference type="GO" id="GO:0005524">
    <property type="term" value="F:ATP binding"/>
    <property type="evidence" value="ECO:0007669"/>
    <property type="project" value="UniProtKB-UniRule"/>
</dbReference>
<dbReference type="PROSITE" id="PS50011">
    <property type="entry name" value="PROTEIN_KINASE_DOM"/>
    <property type="match status" value="1"/>
</dbReference>
<keyword evidence="3 6" id="KW-0547">Nucleotide-binding</keyword>